<sequence length="200" mass="21324">MSRAEAALLVTVSGLLLTGCVSMGDSDAQVSPNSATDERGLNTAKGEEVEVVAEESSLPPVGGFDYAAPDFDLFDPCTEISEESLRRAELGRPEEFLTPTKLDMACRFDDYGHSGVFVSVNIVSTVVSLDDLPSNFVDVPGVAVPDRNWKAFRLAGETESTCRAAVQTQQGTIAVDLYEPTGAVSPSEICEHGFDILESL</sequence>
<name>A0ABY7U670_9CORY</name>
<organism evidence="1 2">
    <name type="scientific">Corynebacterium massiliense DSM 45435</name>
    <dbReference type="NCBI Taxonomy" id="1121364"/>
    <lineage>
        <taxon>Bacteria</taxon>
        <taxon>Bacillati</taxon>
        <taxon>Actinomycetota</taxon>
        <taxon>Actinomycetes</taxon>
        <taxon>Mycobacteriales</taxon>
        <taxon>Corynebacteriaceae</taxon>
        <taxon>Corynebacterium</taxon>
    </lineage>
</organism>
<dbReference type="Proteomes" id="UP001220064">
    <property type="component" value="Chromosome"/>
</dbReference>
<dbReference type="InterPro" id="IPR024520">
    <property type="entry name" value="DUF3558"/>
</dbReference>
<evidence type="ECO:0000313" key="2">
    <source>
        <dbReference type="Proteomes" id="UP001220064"/>
    </source>
</evidence>
<dbReference type="Pfam" id="PF12079">
    <property type="entry name" value="DUF3558"/>
    <property type="match status" value="1"/>
</dbReference>
<keyword evidence="2" id="KW-1185">Reference proteome</keyword>
<dbReference type="RefSeq" id="WP_022862785.1">
    <property type="nucleotide sequence ID" value="NZ_ATVG01000004.1"/>
</dbReference>
<accession>A0ABY7U670</accession>
<evidence type="ECO:0000313" key="1">
    <source>
        <dbReference type="EMBL" id="WCZ32194.1"/>
    </source>
</evidence>
<reference evidence="1 2" key="1">
    <citation type="submission" date="2020-10" db="EMBL/GenBank/DDBJ databases">
        <title>Complete genome sequence of Corynebacterium massiliense DSM 45435, type strain of Corynebacterium massiliense.</title>
        <authorList>
            <person name="Busche T."/>
            <person name="Kalinowski J."/>
            <person name="Ruckert C."/>
        </authorList>
    </citation>
    <scope>NUCLEOTIDE SEQUENCE [LARGE SCALE GENOMIC DNA]</scope>
    <source>
        <strain evidence="1 2">DSM 45435</strain>
    </source>
</reference>
<evidence type="ECO:0008006" key="3">
    <source>
        <dbReference type="Google" id="ProtNLM"/>
    </source>
</evidence>
<gene>
    <name evidence="1" type="ORF">CMASS_03710</name>
</gene>
<dbReference type="EMBL" id="CP063189">
    <property type="protein sequence ID" value="WCZ32194.1"/>
    <property type="molecule type" value="Genomic_DNA"/>
</dbReference>
<proteinExistence type="predicted"/>
<protein>
    <recommendedName>
        <fullName evidence="3">DUF3558 domain-containing protein</fullName>
    </recommendedName>
</protein>
<dbReference type="PROSITE" id="PS51257">
    <property type="entry name" value="PROKAR_LIPOPROTEIN"/>
    <property type="match status" value="1"/>
</dbReference>